<gene>
    <name evidence="2" type="ORF">MCHLO_00769</name>
</gene>
<evidence type="ECO:0000313" key="3">
    <source>
        <dbReference type="Proteomes" id="UP000815677"/>
    </source>
</evidence>
<protein>
    <recommendedName>
        <fullName evidence="4">F-box domain-containing protein</fullName>
    </recommendedName>
</protein>
<reference evidence="2" key="1">
    <citation type="submission" date="2014-09" db="EMBL/GenBank/DDBJ databases">
        <title>Genome sequence of the luminous mushroom Mycena chlorophos for searching fungal bioluminescence genes.</title>
        <authorList>
            <person name="Tanaka Y."/>
            <person name="Kasuga D."/>
            <person name="Oba Y."/>
            <person name="Hase S."/>
            <person name="Sato K."/>
            <person name="Oba Y."/>
            <person name="Sakakibara Y."/>
        </authorList>
    </citation>
    <scope>NUCLEOTIDE SEQUENCE</scope>
</reference>
<proteinExistence type="predicted"/>
<sequence length="735" mass="81736">MLLSLPPELVEQVAVHLATRPPNLGPPTALVPLLATCRALNDALSRERNQGLYARIARAKFTLESSGVHQERKGIHQAASVLPALCLALRVIRGGDVFHPHAGTVLQLAYAMLLADDSQKPSLASLSYATTSQDDTTREPPDPPRIHIGKNKRQLGWAGVREFALRWIQSRMWEGRFGERDSAYSPTDLRPEWATPAWRVGWPRDSENGAAALWVLWFFEDKATLAAETDALRQSIGNLLLPFIAAPFRYASALAPPHHYTVPLLDTVSRLQVEVITVPRFHGEYPIYPLGRPTRKPRSPSTSPKSRILNWRSRILSAPPARLLFFARFQAGRRMAIPPDLPLNRADAERRWREDPENAGLPMPVRPTQADVVEKNARPIVRFEAQVPGDVGMEDAWAVEPDLDVDHERNGERQASRWAPDRWRGRVCRGYGDAASEEPHAFGVGGAEPGRIGRVYELGSFVGLWAGTMMMPSEPPYTELVNTPGGAFPLGGLSRDDFLAAPRPVYMRIREHRSYHPHTPAPPAPVNSATGDEGMANGWFPPGTQFRRNRPEIGQLEVRVVGGPGGEAVHVYETVDGEFLDGEVPWVRDGVHVRDECVGCGRVEERERRRRLAVPASLLPADWPDWARAHSEDGDDEGWERFAGCDGVQDVVFTGETDEHHGQAWHHYEFSGRVRPWDGLIGLVMRPQNRNLGHATYFLSGHLVGRDTFEGTWQVASEDVLAPSWGGSLCMARGE</sequence>
<name>A0ABQ0KZY6_MYCCL</name>
<dbReference type="EMBL" id="DF838559">
    <property type="protein sequence ID" value="GAT43076.1"/>
    <property type="molecule type" value="Genomic_DNA"/>
</dbReference>
<evidence type="ECO:0000256" key="1">
    <source>
        <dbReference type="SAM" id="MobiDB-lite"/>
    </source>
</evidence>
<keyword evidence="3" id="KW-1185">Reference proteome</keyword>
<evidence type="ECO:0000313" key="2">
    <source>
        <dbReference type="EMBL" id="GAT43076.1"/>
    </source>
</evidence>
<accession>A0ABQ0KZY6</accession>
<evidence type="ECO:0008006" key="4">
    <source>
        <dbReference type="Google" id="ProtNLM"/>
    </source>
</evidence>
<feature type="region of interest" description="Disordered" evidence="1">
    <location>
        <begin position="128"/>
        <end position="148"/>
    </location>
</feature>
<feature type="compositionally biased region" description="Basic and acidic residues" evidence="1">
    <location>
        <begin position="135"/>
        <end position="145"/>
    </location>
</feature>
<organism evidence="2 3">
    <name type="scientific">Mycena chlorophos</name>
    <name type="common">Agaric fungus</name>
    <name type="synonym">Agaricus chlorophos</name>
    <dbReference type="NCBI Taxonomy" id="658473"/>
    <lineage>
        <taxon>Eukaryota</taxon>
        <taxon>Fungi</taxon>
        <taxon>Dikarya</taxon>
        <taxon>Basidiomycota</taxon>
        <taxon>Agaricomycotina</taxon>
        <taxon>Agaricomycetes</taxon>
        <taxon>Agaricomycetidae</taxon>
        <taxon>Agaricales</taxon>
        <taxon>Marasmiineae</taxon>
        <taxon>Mycenaceae</taxon>
        <taxon>Mycena</taxon>
    </lineage>
</organism>
<dbReference type="Proteomes" id="UP000815677">
    <property type="component" value="Unassembled WGS sequence"/>
</dbReference>